<evidence type="ECO:0000313" key="4">
    <source>
        <dbReference type="RefSeq" id="XP_031423188.1"/>
    </source>
</evidence>
<dbReference type="Pfam" id="PF15385">
    <property type="entry name" value="SARG"/>
    <property type="match status" value="1"/>
</dbReference>
<dbReference type="GeneTree" id="ENSGT00390000017874"/>
<name>A0A6P8F3V7_CLUHA</name>
<dbReference type="AlphaFoldDB" id="A0A6P8F3V7"/>
<dbReference type="InterPro" id="IPR026152">
    <property type="entry name" value="SARG"/>
</dbReference>
<proteinExistence type="predicted"/>
<feature type="region of interest" description="Disordered" evidence="1">
    <location>
        <begin position="251"/>
        <end position="296"/>
    </location>
</feature>
<sequence>MPRSDTWPGGIVLDTMKEMDSAGSCDSVDSINSGFSDDSLEHLSAEERACLMFLEETIEALETEEDSGLSNDEPDQPQGPGNLGTRMANLSASMSHSKVTDVSICHKAEPMNKISKGHNQILNYLVPTPLVLANGSSSVLSKVRKGGSSPKPTTAAVNSKAHPTVPSEVNVLVIPPPVKWNSSPMTAGEHPAQREQKSECPSPQGVLSYEGLVQLRKTTSMKRAQEASQTPETQDKQLSKPIKHILLDDKSPHAQADQSAERKPSPPAVAPKPKKFPSNIPRPTTSPQTDKTVMNPQKVRMEALYKLGLLKDPESSTSPSPRQPYHSKWVRPHGCPPPPPPPHRSTPSSVPDPPHFKPPTVPATVEPQTGQTHWTNGVVHHRSLSDLTPGPRQLSVKSATGKSATLEHSGLGLGSSLSGQNISVSSYRDAKNNLPQRANTNGVLQNGQPSSSALDTRKHWESGVKGHVSSQSVAHSMLMVPRMGEDRREALRKLGLLKD</sequence>
<dbReference type="GeneID" id="105900152"/>
<keyword evidence="2" id="KW-1185">Reference proteome</keyword>
<feature type="region of interest" description="Disordered" evidence="1">
    <location>
        <begin position="219"/>
        <end position="239"/>
    </location>
</feature>
<evidence type="ECO:0000313" key="3">
    <source>
        <dbReference type="RefSeq" id="XP_012682862.1"/>
    </source>
</evidence>
<dbReference type="PANTHER" id="PTHR21555">
    <property type="entry name" value="SPECIFICALLY ANDROGEN-REGULATED GENE PROTEIN"/>
    <property type="match status" value="1"/>
</dbReference>
<feature type="region of interest" description="Disordered" evidence="1">
    <location>
        <begin position="63"/>
        <end position="85"/>
    </location>
</feature>
<feature type="compositionally biased region" description="Polar residues" evidence="1">
    <location>
        <begin position="433"/>
        <end position="454"/>
    </location>
</feature>
<feature type="region of interest" description="Disordered" evidence="1">
    <location>
        <begin position="142"/>
        <end position="162"/>
    </location>
</feature>
<dbReference type="OrthoDB" id="9898538at2759"/>
<accession>A0A6P8F3V7</accession>
<evidence type="ECO:0000313" key="2">
    <source>
        <dbReference type="Proteomes" id="UP000515152"/>
    </source>
</evidence>
<feature type="compositionally biased region" description="Pro residues" evidence="1">
    <location>
        <begin position="334"/>
        <end position="361"/>
    </location>
</feature>
<feature type="compositionally biased region" description="Polar residues" evidence="1">
    <location>
        <begin position="219"/>
        <end position="232"/>
    </location>
</feature>
<feature type="compositionally biased region" description="Polar residues" evidence="1">
    <location>
        <begin position="281"/>
        <end position="295"/>
    </location>
</feature>
<protein>
    <submittedName>
        <fullName evidence="3 4">Specifically androgen-regulated gene protein</fullName>
    </submittedName>
</protein>
<organism evidence="2 4">
    <name type="scientific">Clupea harengus</name>
    <name type="common">Atlantic herring</name>
    <dbReference type="NCBI Taxonomy" id="7950"/>
    <lineage>
        <taxon>Eukaryota</taxon>
        <taxon>Metazoa</taxon>
        <taxon>Chordata</taxon>
        <taxon>Craniata</taxon>
        <taxon>Vertebrata</taxon>
        <taxon>Euteleostomi</taxon>
        <taxon>Actinopterygii</taxon>
        <taxon>Neopterygii</taxon>
        <taxon>Teleostei</taxon>
        <taxon>Clupei</taxon>
        <taxon>Clupeiformes</taxon>
        <taxon>Clupeoidei</taxon>
        <taxon>Clupeidae</taxon>
        <taxon>Clupea</taxon>
    </lineage>
</organism>
<gene>
    <name evidence="3 4" type="primary">zgc:158258</name>
</gene>
<dbReference type="RefSeq" id="XP_012682862.1">
    <property type="nucleotide sequence ID" value="XM_012827408.3"/>
</dbReference>
<feature type="compositionally biased region" description="Polar residues" evidence="1">
    <location>
        <begin position="366"/>
        <end position="375"/>
    </location>
</feature>
<feature type="region of interest" description="Disordered" evidence="1">
    <location>
        <begin position="310"/>
        <end position="402"/>
    </location>
</feature>
<dbReference type="RefSeq" id="XP_031423188.1">
    <property type="nucleotide sequence ID" value="XM_031567328.2"/>
</dbReference>
<evidence type="ECO:0000256" key="1">
    <source>
        <dbReference type="SAM" id="MobiDB-lite"/>
    </source>
</evidence>
<feature type="region of interest" description="Disordered" evidence="1">
    <location>
        <begin position="180"/>
        <end position="205"/>
    </location>
</feature>
<dbReference type="KEGG" id="char:105900152"/>
<dbReference type="PANTHER" id="PTHR21555:SF1">
    <property type="entry name" value="SPECIFICALLY ANDROGEN-REGULATED GENE PROTEIN"/>
    <property type="match status" value="1"/>
</dbReference>
<feature type="compositionally biased region" description="Acidic residues" evidence="1">
    <location>
        <begin position="63"/>
        <end position="75"/>
    </location>
</feature>
<dbReference type="Proteomes" id="UP000515152">
    <property type="component" value="Chromosome 5"/>
</dbReference>
<feature type="region of interest" description="Disordered" evidence="1">
    <location>
        <begin position="432"/>
        <end position="457"/>
    </location>
</feature>
<reference evidence="3 4" key="1">
    <citation type="submission" date="2025-04" db="UniProtKB">
        <authorList>
            <consortium name="RefSeq"/>
        </authorList>
    </citation>
    <scope>IDENTIFICATION</scope>
</reference>